<feature type="transmembrane region" description="Helical" evidence="2">
    <location>
        <begin position="46"/>
        <end position="70"/>
    </location>
</feature>
<keyword evidence="2" id="KW-0812">Transmembrane</keyword>
<gene>
    <name evidence="3" type="ORF">VB620_11520</name>
</gene>
<feature type="transmembrane region" description="Helical" evidence="2">
    <location>
        <begin position="134"/>
        <end position="162"/>
    </location>
</feature>
<dbReference type="RefSeq" id="WP_323196289.1">
    <property type="nucleotide sequence ID" value="NZ_JAYGHG010000016.1"/>
</dbReference>
<dbReference type="Proteomes" id="UP001302120">
    <property type="component" value="Unassembled WGS sequence"/>
</dbReference>
<accession>A0ABU5UF45</accession>
<dbReference type="PANTHER" id="PTHR34548:SF2">
    <property type="entry name" value="PROTEIN TIC 21, CHLOROPLASTIC"/>
    <property type="match status" value="1"/>
</dbReference>
<organism evidence="3 4">
    <name type="scientific">Nodularia harveyana UHCC-0300</name>
    <dbReference type="NCBI Taxonomy" id="2974287"/>
    <lineage>
        <taxon>Bacteria</taxon>
        <taxon>Bacillati</taxon>
        <taxon>Cyanobacteriota</taxon>
        <taxon>Cyanophyceae</taxon>
        <taxon>Nostocales</taxon>
        <taxon>Nodulariaceae</taxon>
        <taxon>Nodularia</taxon>
    </lineage>
</organism>
<name>A0ABU5UF45_9CYAN</name>
<protein>
    <submittedName>
        <fullName evidence="3">DUF3611 family protein</fullName>
    </submittedName>
</protein>
<dbReference type="Pfam" id="PF12263">
    <property type="entry name" value="DUF3611"/>
    <property type="match status" value="1"/>
</dbReference>
<evidence type="ECO:0000256" key="2">
    <source>
        <dbReference type="SAM" id="Phobius"/>
    </source>
</evidence>
<feature type="transmembrane region" description="Helical" evidence="2">
    <location>
        <begin position="182"/>
        <end position="206"/>
    </location>
</feature>
<evidence type="ECO:0000256" key="1">
    <source>
        <dbReference type="SAM" id="MobiDB-lite"/>
    </source>
</evidence>
<sequence length="212" mass="22840">MSASNANMILGGRLGNNMQPETEARSSLARSQTRSSKHKIANQIRLTGWVMLWVQLALALVSGLLLLFASPGGNFTNQSNPGLGVGVFWAVAGILLLLFSVFWDFRYTRIGRRLDNLNPTLHPSKTDTTRAIRLGIMASLVGILISILGAEISVSVLVAKAVSQPPGLAITDPNKIIRALDVFIVVANINAIAAHFVGTVASLWLLEKVHQH</sequence>
<feature type="region of interest" description="Disordered" evidence="1">
    <location>
        <begin position="11"/>
        <end position="34"/>
    </location>
</feature>
<proteinExistence type="predicted"/>
<evidence type="ECO:0000313" key="4">
    <source>
        <dbReference type="Proteomes" id="UP001302120"/>
    </source>
</evidence>
<keyword evidence="4" id="KW-1185">Reference proteome</keyword>
<feature type="transmembrane region" description="Helical" evidence="2">
    <location>
        <begin position="82"/>
        <end position="103"/>
    </location>
</feature>
<evidence type="ECO:0000313" key="3">
    <source>
        <dbReference type="EMBL" id="MEA5581968.1"/>
    </source>
</evidence>
<keyword evidence="2" id="KW-0472">Membrane</keyword>
<reference evidence="3 4" key="1">
    <citation type="submission" date="2023-12" db="EMBL/GenBank/DDBJ databases">
        <title>Baltic Sea Cyanobacteria.</title>
        <authorList>
            <person name="Delbaje E."/>
            <person name="Fewer D.P."/>
            <person name="Shishido T.K."/>
        </authorList>
    </citation>
    <scope>NUCLEOTIDE SEQUENCE [LARGE SCALE GENOMIC DNA]</scope>
    <source>
        <strain evidence="3 4">UHCC-0300</strain>
    </source>
</reference>
<dbReference type="EMBL" id="JAYGHG010000016">
    <property type="protein sequence ID" value="MEA5581968.1"/>
    <property type="molecule type" value="Genomic_DNA"/>
</dbReference>
<comment type="caution">
    <text evidence="3">The sequence shown here is derived from an EMBL/GenBank/DDBJ whole genome shotgun (WGS) entry which is preliminary data.</text>
</comment>
<dbReference type="PANTHER" id="PTHR34548">
    <property type="entry name" value="PROTEIN TIC 21, CHLOROPLASTIC"/>
    <property type="match status" value="1"/>
</dbReference>
<dbReference type="InterPro" id="IPR022051">
    <property type="entry name" value="DUF3611"/>
</dbReference>
<keyword evidence="2" id="KW-1133">Transmembrane helix</keyword>